<sequence>MYFVIACKDFPISFLNIYYLRCDHSHLLIIMIIMNGNRNRPVHFRKLSGWNRVVKSLRISTKIDV</sequence>
<accession>Q1Q5T0</accession>
<evidence type="ECO:0000313" key="3">
    <source>
        <dbReference type="Proteomes" id="UP000501926"/>
    </source>
</evidence>
<dbReference type="EMBL" id="CP049055">
    <property type="protein sequence ID" value="QII12308.1"/>
    <property type="molecule type" value="Genomic_DNA"/>
</dbReference>
<protein>
    <submittedName>
        <fullName evidence="1">Uncharacterized protein</fullName>
    </submittedName>
</protein>
<dbReference type="EMBL" id="CT573071">
    <property type="protein sequence ID" value="CAJ75369.1"/>
    <property type="molecule type" value="Genomic_DNA"/>
</dbReference>
<proteinExistence type="predicted"/>
<reference evidence="1" key="1">
    <citation type="journal article" date="2006" name="Nature">
        <title>Deciphering the evolution and metabolism of an anammox bacterium from a community genome.</title>
        <authorList>
            <person name="Strous M."/>
            <person name="Pelletier E."/>
            <person name="Mangenot S."/>
            <person name="Rattei T."/>
            <person name="Lehner A."/>
            <person name="Taylor M.W."/>
            <person name="Horn M."/>
            <person name="Daims H."/>
            <person name="Bartol-Mavel D."/>
            <person name="Wincker P."/>
            <person name="Barbe V."/>
            <person name="Fonknechten N."/>
            <person name="Vallenet D."/>
            <person name="Segurens B."/>
            <person name="Schenowitz-Truong C."/>
            <person name="Medigue C."/>
            <person name="Collingro A."/>
            <person name="Snel B."/>
            <person name="Dutilh B.E."/>
            <person name="OpDenCamp H.J.M."/>
            <person name="vanDerDrift C."/>
            <person name="Cirpus I."/>
            <person name="vanDePas-Schoonen K.T."/>
            <person name="Harhangi H.R."/>
            <person name="vanNiftrik L."/>
            <person name="Schmid M."/>
            <person name="Keltjens J."/>
            <person name="vanDeVossenberg J."/>
            <person name="Kartal B."/>
            <person name="Meier H."/>
            <person name="Frishman D."/>
            <person name="Huynen M.A."/>
            <person name="Mewes H."/>
            <person name="Weissenbach J."/>
            <person name="Jetten M.S.M."/>
            <person name="Wagner M."/>
            <person name="LePaslier D."/>
        </authorList>
    </citation>
    <scope>NUCLEOTIDE SEQUENCE</scope>
</reference>
<name>Q1Q5T0_KUEST</name>
<organism evidence="1">
    <name type="scientific">Kuenenia stuttgartiensis</name>
    <dbReference type="NCBI Taxonomy" id="174633"/>
    <lineage>
        <taxon>Bacteria</taxon>
        <taxon>Pseudomonadati</taxon>
        <taxon>Planctomycetota</taxon>
        <taxon>Candidatus Brocadiia</taxon>
        <taxon>Candidatus Brocadiales</taxon>
        <taxon>Candidatus Brocadiaceae</taxon>
        <taxon>Candidatus Kuenenia</taxon>
    </lineage>
</organism>
<dbReference type="AlphaFoldDB" id="Q1Q5T0"/>
<evidence type="ECO:0000313" key="2">
    <source>
        <dbReference type="EMBL" id="QII12308.1"/>
    </source>
</evidence>
<evidence type="ECO:0000313" key="1">
    <source>
        <dbReference type="EMBL" id="CAJ75369.1"/>
    </source>
</evidence>
<dbReference type="Proteomes" id="UP000501926">
    <property type="component" value="Chromosome"/>
</dbReference>
<reference evidence="2 3" key="3">
    <citation type="submission" date="2020-02" db="EMBL/GenBank/DDBJ databases">
        <title>Newly sequenced genome of strain CSTR1 showed variability in Candidatus Kuenenia stuttgartiensis genomes.</title>
        <authorList>
            <person name="Ding C."/>
            <person name="Adrian L."/>
        </authorList>
    </citation>
    <scope>NUCLEOTIDE SEQUENCE [LARGE SCALE GENOMIC DNA]</scope>
    <source>
        <strain evidence="2 3">CSTR1</strain>
    </source>
</reference>
<reference evidence="1" key="2">
    <citation type="submission" date="2006-01" db="EMBL/GenBank/DDBJ databases">
        <authorList>
            <person name="Genoscope"/>
        </authorList>
    </citation>
    <scope>NUCLEOTIDE SEQUENCE</scope>
</reference>
<gene>
    <name evidence="2" type="ORF">KsCSTR_29290</name>
    <name evidence="1" type="ORF">kuste4607</name>
</gene>